<dbReference type="AlphaFoldDB" id="A0AAX3AFL2"/>
<keyword evidence="2" id="KW-1185">Reference proteome</keyword>
<evidence type="ECO:0000313" key="2">
    <source>
        <dbReference type="Proteomes" id="UP000830781"/>
    </source>
</evidence>
<keyword evidence="1" id="KW-0614">Plasmid</keyword>
<sequence length="190" mass="19831">MDGPQGTALTVDDGHANGDFAQYEFVLHLRKTVSTGLFETVHDAVWVHVGVRGIAVQREAGDDLARFFGGQGAEGRAAACGAIGGDAMAHKRGVEGLAFALHAQGIDHAGFIIEAKVDPFGDGFTHLEDNGGGDLHHGVQTQGVVGMVEQAQPGQVAAVIGAAPDVPQCHERMHKTLRGGSVDLCLHRDV</sequence>
<organism evidence="1 2">
    <name type="scientific">Sulfitobacter pontiacus</name>
    <dbReference type="NCBI Taxonomy" id="60137"/>
    <lineage>
        <taxon>Bacteria</taxon>
        <taxon>Pseudomonadati</taxon>
        <taxon>Pseudomonadota</taxon>
        <taxon>Alphaproteobacteria</taxon>
        <taxon>Rhodobacterales</taxon>
        <taxon>Roseobacteraceae</taxon>
        <taxon>Sulfitobacter</taxon>
    </lineage>
</organism>
<gene>
    <name evidence="1" type="ORF">DSM110277_03428</name>
</gene>
<geneLocation type="plasmid" evidence="1 2">
    <name>pDSM110277_b</name>
</geneLocation>
<evidence type="ECO:0000313" key="1">
    <source>
        <dbReference type="EMBL" id="UOA24975.1"/>
    </source>
</evidence>
<proteinExistence type="predicted"/>
<dbReference type="EMBL" id="CP084961">
    <property type="protein sequence ID" value="UOA24975.1"/>
    <property type="molecule type" value="Genomic_DNA"/>
</dbReference>
<name>A0AAX3AFL2_9RHOB</name>
<accession>A0AAX3AFL2</accession>
<protein>
    <submittedName>
        <fullName evidence="1">Uncharacterized protein</fullName>
    </submittedName>
</protein>
<reference evidence="2" key="1">
    <citation type="journal article" date="2022" name="Microorganisms">
        <title>Beyond the ABCs#Discovery of Three New Plasmid Types in Rhodobacterales (RepQ, RepY, RepW).</title>
        <authorList>
            <person name="Freese H.M."/>
            <person name="Ringel V."/>
            <person name="Overmann J."/>
            <person name="Petersen J."/>
        </authorList>
    </citation>
    <scope>NUCLEOTIDE SEQUENCE [LARGE SCALE GENOMIC DNA]</scope>
    <source>
        <strain evidence="2">DSM 110277</strain>
        <plasmid evidence="2">pDSM110277_b</plasmid>
    </source>
</reference>
<dbReference type="Proteomes" id="UP000830781">
    <property type="component" value="Plasmid pDSM110277_b"/>
</dbReference>